<gene>
    <name evidence="2" type="ORF">GCM10008106_14800</name>
</gene>
<organism evidence="2 3">
    <name type="scientific">Mongoliitalea lutea</name>
    <dbReference type="NCBI Taxonomy" id="849756"/>
    <lineage>
        <taxon>Bacteria</taxon>
        <taxon>Pseudomonadati</taxon>
        <taxon>Bacteroidota</taxon>
        <taxon>Cytophagia</taxon>
        <taxon>Cytophagales</taxon>
        <taxon>Cyclobacteriaceae</taxon>
        <taxon>Mongoliitalea</taxon>
    </lineage>
</organism>
<feature type="transmembrane region" description="Helical" evidence="1">
    <location>
        <begin position="154"/>
        <end position="174"/>
    </location>
</feature>
<keyword evidence="1" id="KW-0812">Transmembrane</keyword>
<keyword evidence="1" id="KW-0472">Membrane</keyword>
<evidence type="ECO:0000313" key="3">
    <source>
        <dbReference type="Proteomes" id="UP000642809"/>
    </source>
</evidence>
<keyword evidence="3" id="KW-1185">Reference proteome</keyword>
<feature type="transmembrane region" description="Helical" evidence="1">
    <location>
        <begin position="194"/>
        <end position="217"/>
    </location>
</feature>
<dbReference type="AlphaFoldDB" id="A0A8J3CXS1"/>
<dbReference type="RefSeq" id="WP_189580106.1">
    <property type="nucleotide sequence ID" value="NZ_BMYF01000007.1"/>
</dbReference>
<reference evidence="2" key="2">
    <citation type="submission" date="2020-09" db="EMBL/GenBank/DDBJ databases">
        <authorList>
            <person name="Sun Q."/>
            <person name="Kim S."/>
        </authorList>
    </citation>
    <scope>NUCLEOTIDE SEQUENCE</scope>
    <source>
        <strain evidence="2">KCTC 23224</strain>
    </source>
</reference>
<protein>
    <submittedName>
        <fullName evidence="2">Uncharacterized protein</fullName>
    </submittedName>
</protein>
<evidence type="ECO:0000313" key="2">
    <source>
        <dbReference type="EMBL" id="GHB34471.1"/>
    </source>
</evidence>
<dbReference type="Proteomes" id="UP000642809">
    <property type="component" value="Unassembled WGS sequence"/>
</dbReference>
<feature type="transmembrane region" description="Helical" evidence="1">
    <location>
        <begin position="85"/>
        <end position="111"/>
    </location>
</feature>
<keyword evidence="1" id="KW-1133">Transmembrane helix</keyword>
<feature type="transmembrane region" description="Helical" evidence="1">
    <location>
        <begin position="117"/>
        <end position="134"/>
    </location>
</feature>
<dbReference type="EMBL" id="BMYF01000007">
    <property type="protein sequence ID" value="GHB34471.1"/>
    <property type="molecule type" value="Genomic_DNA"/>
</dbReference>
<evidence type="ECO:0000256" key="1">
    <source>
        <dbReference type="SAM" id="Phobius"/>
    </source>
</evidence>
<proteinExistence type="predicted"/>
<accession>A0A8J3CXS1</accession>
<comment type="caution">
    <text evidence="2">The sequence shown here is derived from an EMBL/GenBank/DDBJ whole genome shotgun (WGS) entry which is preliminary data.</text>
</comment>
<reference evidence="2" key="1">
    <citation type="journal article" date="2014" name="Int. J. Syst. Evol. Microbiol.">
        <title>Complete genome sequence of Corynebacterium casei LMG S-19264T (=DSM 44701T), isolated from a smear-ripened cheese.</title>
        <authorList>
            <consortium name="US DOE Joint Genome Institute (JGI-PGF)"/>
            <person name="Walter F."/>
            <person name="Albersmeier A."/>
            <person name="Kalinowski J."/>
            <person name="Ruckert C."/>
        </authorList>
    </citation>
    <scope>NUCLEOTIDE SEQUENCE</scope>
    <source>
        <strain evidence="2">KCTC 23224</strain>
    </source>
</reference>
<sequence>MRKLEEKELEKVQLAVGQKDIGVIELLAEIYDHYVSHLEKFSAEEFEIELNALEMKFTSKYCKKLEQDLLHMSRKEMFRLAWQQVILLFTWPKALLSLALVLAIIIFWPLMDKNHQMLALMALLGATLVFHSIIWWHSHQKIKTFKNFYKGDNLLISVHISSMMNTIFLPTSIFSLLVTSPKILGFYNIVDTPYFFLISMAFFLILGLLNIGIFQVWKIKSKTALV</sequence>
<name>A0A8J3CXS1_9BACT</name>